<keyword evidence="1" id="KW-1133">Transmembrane helix</keyword>
<proteinExistence type="predicted"/>
<feature type="transmembrane region" description="Helical" evidence="1">
    <location>
        <begin position="6"/>
        <end position="27"/>
    </location>
</feature>
<keyword evidence="1" id="KW-0472">Membrane</keyword>
<evidence type="ECO:0008006" key="4">
    <source>
        <dbReference type="Google" id="ProtNLM"/>
    </source>
</evidence>
<gene>
    <name evidence="2" type="ORF">CCASEI_07865</name>
</gene>
<evidence type="ECO:0000256" key="1">
    <source>
        <dbReference type="SAM" id="Phobius"/>
    </source>
</evidence>
<dbReference type="Proteomes" id="UP000019226">
    <property type="component" value="Chromosome"/>
</dbReference>
<name>A0ABM5PQ87_9CORY</name>
<keyword evidence="3" id="KW-1185">Reference proteome</keyword>
<protein>
    <recommendedName>
        <fullName evidence="4">Secreted protein</fullName>
    </recommendedName>
</protein>
<evidence type="ECO:0000313" key="2">
    <source>
        <dbReference type="EMBL" id="AHI20142.1"/>
    </source>
</evidence>
<sequence length="93" mass="10549">MFLNHSLLLVLTRFAGLLSLLVFEFAVVHDLGYRRLSVRGNLDQIQICLKSELSCVVSMYDAYLFASGTDQTYFWYSDALINASFRADCVSPK</sequence>
<organism evidence="2 3">
    <name type="scientific">Corynebacterium casei LMG S-19264</name>
    <dbReference type="NCBI Taxonomy" id="1285583"/>
    <lineage>
        <taxon>Bacteria</taxon>
        <taxon>Bacillati</taxon>
        <taxon>Actinomycetota</taxon>
        <taxon>Actinomycetes</taxon>
        <taxon>Mycobacteriales</taxon>
        <taxon>Corynebacteriaceae</taxon>
        <taxon>Corynebacterium</taxon>
    </lineage>
</organism>
<evidence type="ECO:0000313" key="3">
    <source>
        <dbReference type="Proteomes" id="UP000019226"/>
    </source>
</evidence>
<dbReference type="EMBL" id="CP004350">
    <property type="protein sequence ID" value="AHI20142.1"/>
    <property type="molecule type" value="Genomic_DNA"/>
</dbReference>
<accession>A0ABM5PQ87</accession>
<reference evidence="3" key="1">
    <citation type="submission" date="2013-02" db="EMBL/GenBank/DDBJ databases">
        <title>The complete genome sequence of Corynebacterium casei LMG S-19264 (=DSM 44701).</title>
        <authorList>
            <person name="Ruckert C."/>
            <person name="Albersmeier A."/>
            <person name="Kalinowski J."/>
        </authorList>
    </citation>
    <scope>NUCLEOTIDE SEQUENCE [LARGE SCALE GENOMIC DNA]</scope>
    <source>
        <strain evidence="3">LMG S-19264</strain>
    </source>
</reference>
<keyword evidence="1" id="KW-0812">Transmembrane</keyword>